<dbReference type="SUPFAM" id="SSF55486">
    <property type="entry name" value="Metalloproteases ('zincins'), catalytic domain"/>
    <property type="match status" value="1"/>
</dbReference>
<evidence type="ECO:0000256" key="5">
    <source>
        <dbReference type="ARBA" id="ARBA00022833"/>
    </source>
</evidence>
<protein>
    <submittedName>
        <fullName evidence="10">Related to PRD1 - proteinase yscD</fullName>
    </submittedName>
</protein>
<keyword evidence="3 7" id="KW-0479">Metal-binding</keyword>
<keyword evidence="11" id="KW-1185">Reference proteome</keyword>
<evidence type="ECO:0000256" key="7">
    <source>
        <dbReference type="RuleBase" id="RU003435"/>
    </source>
</evidence>
<evidence type="ECO:0000256" key="2">
    <source>
        <dbReference type="ARBA" id="ARBA00022670"/>
    </source>
</evidence>
<evidence type="ECO:0000256" key="1">
    <source>
        <dbReference type="ARBA" id="ARBA00006040"/>
    </source>
</evidence>
<dbReference type="Gene3D" id="3.40.390.10">
    <property type="entry name" value="Collagenase (Catalytic Domain)"/>
    <property type="match status" value="1"/>
</dbReference>
<keyword evidence="6 7" id="KW-0482">Metalloprotease</keyword>
<dbReference type="Gene3D" id="1.10.1370.10">
    <property type="entry name" value="Neurolysin, domain 3"/>
    <property type="match status" value="1"/>
</dbReference>
<evidence type="ECO:0000313" key="11">
    <source>
        <dbReference type="Proteomes" id="UP001187682"/>
    </source>
</evidence>
<evidence type="ECO:0000256" key="4">
    <source>
        <dbReference type="ARBA" id="ARBA00022801"/>
    </source>
</evidence>
<dbReference type="InterPro" id="IPR045090">
    <property type="entry name" value="Pept_M3A_M3B"/>
</dbReference>
<keyword evidence="8" id="KW-0175">Coiled coil</keyword>
<dbReference type="GO" id="GO:0006518">
    <property type="term" value="P:peptide metabolic process"/>
    <property type="evidence" value="ECO:0007669"/>
    <property type="project" value="TreeGrafter"/>
</dbReference>
<accession>A0AAE8N5G4</accession>
<keyword evidence="2 7" id="KW-0645">Protease</keyword>
<dbReference type="InterPro" id="IPR024077">
    <property type="entry name" value="Neurolysin/TOP_dom2"/>
</dbReference>
<dbReference type="GO" id="GO:0005758">
    <property type="term" value="C:mitochondrial intermembrane space"/>
    <property type="evidence" value="ECO:0007669"/>
    <property type="project" value="TreeGrafter"/>
</dbReference>
<dbReference type="CDD" id="cd06455">
    <property type="entry name" value="M3A_TOP"/>
    <property type="match status" value="1"/>
</dbReference>
<dbReference type="InterPro" id="IPR024079">
    <property type="entry name" value="MetalloPept_cat_dom_sf"/>
</dbReference>
<evidence type="ECO:0000256" key="3">
    <source>
        <dbReference type="ARBA" id="ARBA00022723"/>
    </source>
</evidence>
<dbReference type="GO" id="GO:0006508">
    <property type="term" value="P:proteolysis"/>
    <property type="evidence" value="ECO:0007669"/>
    <property type="project" value="UniProtKB-KW"/>
</dbReference>
<evidence type="ECO:0000256" key="8">
    <source>
        <dbReference type="SAM" id="Coils"/>
    </source>
</evidence>
<dbReference type="Proteomes" id="UP001187682">
    <property type="component" value="Unassembled WGS sequence"/>
</dbReference>
<sequence length="662" mass="75222">MAPSKVPPQSPPSFDLTPSSLLSEAASIIAKTRALEDRLAETLTPETATFSNLVAPLTADDTTAGSRTSILTLPASVSPDKALRDAAREAQRLLSKAATEGLARIDIASLVSAVHDRYQAGKEDLDGESAHLLERLFRQYRRNGLTLGVGEERERFLAMKEELQEVLTAAKKELTEADDGVWLTRPELDGVPETVLAQLQRDGEGDGERLRVTFRQGHYRPVMQNATLSETRSRMYLADCYRFPDNTERLETVVRLRDSIAKLLRYEHHAALRIEDKMSESVEEVIELLEDVKARLAPVAKAEIETMLELKRADLRERGGDIPDHDVDRLNFWDWAFYNRKLKRDKYAVDSARISEYFEVEHTLRGMLSLFEKLFGLVFRREEECHAWHEDVVLYTVWDSEENGGEFLSYLYIDLYARDGKYAGAHHVSLVPGIVESVECGPRRYQVSALICNFNKPTPEQPTLLQHPEVKTLFHELGHAIHYLVTKTKYAMGFSRDFVEIPSIVLENWIWVPDVLGELGRHYSLLSDQYREHWVKEQKSKTAGDISLEPEATLPRQLAEDLVRSRTVNGAHDMLHQVQLALFDLTIHTGRGFKSVSDIDLTRLWNTGMEETMGLSGLIDPETGDMRGWDQAGFGHIFRAYDAGYFAYALYDHTHPVLFYSQ</sequence>
<comment type="similarity">
    <text evidence="1 7">Belongs to the peptidase M3 family.</text>
</comment>
<dbReference type="EMBL" id="ONZQ02000012">
    <property type="protein sequence ID" value="SPO05170.1"/>
    <property type="molecule type" value="Genomic_DNA"/>
</dbReference>
<evidence type="ECO:0000256" key="6">
    <source>
        <dbReference type="ARBA" id="ARBA00023049"/>
    </source>
</evidence>
<organism evidence="10 11">
    <name type="scientific">Cephalotrichum gorgonifer</name>
    <dbReference type="NCBI Taxonomy" id="2041049"/>
    <lineage>
        <taxon>Eukaryota</taxon>
        <taxon>Fungi</taxon>
        <taxon>Dikarya</taxon>
        <taxon>Ascomycota</taxon>
        <taxon>Pezizomycotina</taxon>
        <taxon>Sordariomycetes</taxon>
        <taxon>Hypocreomycetidae</taxon>
        <taxon>Microascales</taxon>
        <taxon>Microascaceae</taxon>
        <taxon>Cephalotrichum</taxon>
    </lineage>
</organism>
<dbReference type="Pfam" id="PF01432">
    <property type="entry name" value="Peptidase_M3"/>
    <property type="match status" value="1"/>
</dbReference>
<dbReference type="GO" id="GO:0004222">
    <property type="term" value="F:metalloendopeptidase activity"/>
    <property type="evidence" value="ECO:0007669"/>
    <property type="project" value="InterPro"/>
</dbReference>
<feature type="coiled-coil region" evidence="8">
    <location>
        <begin position="153"/>
        <end position="180"/>
    </location>
</feature>
<evidence type="ECO:0000313" key="10">
    <source>
        <dbReference type="EMBL" id="SPO05170.1"/>
    </source>
</evidence>
<evidence type="ECO:0000259" key="9">
    <source>
        <dbReference type="Pfam" id="PF01432"/>
    </source>
</evidence>
<reference evidence="10" key="1">
    <citation type="submission" date="2018-03" db="EMBL/GenBank/DDBJ databases">
        <authorList>
            <person name="Guldener U."/>
        </authorList>
    </citation>
    <scope>NUCLEOTIDE SEQUENCE</scope>
</reference>
<comment type="caution">
    <text evidence="10">The sequence shown here is derived from an EMBL/GenBank/DDBJ whole genome shotgun (WGS) entry which is preliminary data.</text>
</comment>
<name>A0AAE8N5G4_9PEZI</name>
<gene>
    <name evidence="10" type="ORF">DNG_07856</name>
</gene>
<proteinExistence type="inferred from homology"/>
<keyword evidence="4 7" id="KW-0378">Hydrolase</keyword>
<dbReference type="InterPro" id="IPR001567">
    <property type="entry name" value="Pept_M3A_M3B_dom"/>
</dbReference>
<feature type="domain" description="Peptidase M3A/M3B catalytic" evidence="9">
    <location>
        <begin position="223"/>
        <end position="649"/>
    </location>
</feature>
<dbReference type="PANTHER" id="PTHR11804:SF84">
    <property type="entry name" value="SACCHAROLYSIN"/>
    <property type="match status" value="1"/>
</dbReference>
<dbReference type="PANTHER" id="PTHR11804">
    <property type="entry name" value="PROTEASE M3 THIMET OLIGOPEPTIDASE-RELATED"/>
    <property type="match status" value="1"/>
</dbReference>
<dbReference type="GO" id="GO:0046872">
    <property type="term" value="F:metal ion binding"/>
    <property type="evidence" value="ECO:0007669"/>
    <property type="project" value="UniProtKB-UniRule"/>
</dbReference>
<dbReference type="AlphaFoldDB" id="A0AAE8N5G4"/>
<dbReference type="Gene3D" id="1.20.1050.40">
    <property type="entry name" value="Endopeptidase. Chain P, domain 1"/>
    <property type="match status" value="1"/>
</dbReference>
<keyword evidence="5 7" id="KW-0862">Zinc</keyword>
<dbReference type="InterPro" id="IPR024080">
    <property type="entry name" value="Neurolysin/TOP_N"/>
</dbReference>
<comment type="cofactor">
    <cofactor evidence="7">
        <name>Zn(2+)</name>
        <dbReference type="ChEBI" id="CHEBI:29105"/>
    </cofactor>
    <text evidence="7">Binds 1 zinc ion.</text>
</comment>